<sequence length="441" mass="48096">MANRGEVAVRVARACDALGITPVFGVSEADLDAPYLSGRERVVLGPGRAALSYLDMTRVVQAAKQSRCSALHPGWGFLSENPTFAALCEQHGITFVGPPARAMALMGRKTPAKDAMRRAGLTLIPGSDGVLRDADAALEAAERTGYPVLFKAESGGGGRGMRIARSRDEVKSAFDDARAEATAAFGDPRVYMEKLLEGGRHVEIQLMADRYGDVIHVGERDCTVQRNHQKLIEESPSPVLSESERARTLAAAVHATRSIGYVGAGTMEFLMDEQGTLRFMEMNTRLQVEHPVSEMRSGLDLMREMILVAAGHRLSVEQEQVTLRGHAIECRINAEDPHEGFRPSPGAITRFVPPAGEGVRVDTHVASGYVVPPFYDSLIAKLIVHGRDRSEAIERAVSALESFVVDGVKTTIPMHLAVLRSEEFRTSRYDTRRIPGWPTSR</sequence>
<protein>
    <recommendedName>
        <fullName evidence="2">biotin carboxylase</fullName>
        <ecNumber evidence="2">6.3.4.14</ecNumber>
    </recommendedName>
</protein>
<dbReference type="InterPro" id="IPR005479">
    <property type="entry name" value="CPAse_ATP-bd"/>
</dbReference>
<dbReference type="InterPro" id="IPR011761">
    <property type="entry name" value="ATP-grasp"/>
</dbReference>
<dbReference type="KEGG" id="samy:DB32_004726"/>
<dbReference type="InterPro" id="IPR011054">
    <property type="entry name" value="Rudment_hybrid_motif"/>
</dbReference>
<dbReference type="FunFam" id="3.30.1490.20:FF:000018">
    <property type="entry name" value="Biotin carboxylase"/>
    <property type="match status" value="1"/>
</dbReference>
<dbReference type="Pfam" id="PF00289">
    <property type="entry name" value="Biotin_carb_N"/>
    <property type="match status" value="1"/>
</dbReference>
<dbReference type="GO" id="GO:0005524">
    <property type="term" value="F:ATP binding"/>
    <property type="evidence" value="ECO:0007669"/>
    <property type="project" value="UniProtKB-UniRule"/>
</dbReference>
<evidence type="ECO:0000256" key="4">
    <source>
        <dbReference type="ARBA" id="ARBA00022741"/>
    </source>
</evidence>
<dbReference type="SMART" id="SM00878">
    <property type="entry name" value="Biotin_carb_C"/>
    <property type="match status" value="1"/>
</dbReference>
<keyword evidence="5 7" id="KW-0067">ATP-binding</keyword>
<keyword evidence="11" id="KW-1185">Reference proteome</keyword>
<evidence type="ECO:0000256" key="2">
    <source>
        <dbReference type="ARBA" id="ARBA00013263"/>
    </source>
</evidence>
<dbReference type="InterPro" id="IPR005481">
    <property type="entry name" value="BC-like_N"/>
</dbReference>
<dbReference type="Pfam" id="PF02785">
    <property type="entry name" value="Biotin_carb_C"/>
    <property type="match status" value="1"/>
</dbReference>
<keyword evidence="4 7" id="KW-0547">Nucleotide-binding</keyword>
<evidence type="ECO:0000256" key="1">
    <source>
        <dbReference type="ARBA" id="ARBA00003761"/>
    </source>
</evidence>
<keyword evidence="3" id="KW-0436">Ligase</keyword>
<dbReference type="EMBL" id="CP011125">
    <property type="protein sequence ID" value="AKF07577.1"/>
    <property type="molecule type" value="Genomic_DNA"/>
</dbReference>
<dbReference type="PANTHER" id="PTHR48095:SF2">
    <property type="entry name" value="BIOTIN CARBOXYLASE, CHLOROPLASTIC"/>
    <property type="match status" value="1"/>
</dbReference>
<dbReference type="STRING" id="927083.DB32_004726"/>
<dbReference type="InterPro" id="IPR051602">
    <property type="entry name" value="ACC_Biotin_Carboxylase"/>
</dbReference>
<evidence type="ECO:0000313" key="10">
    <source>
        <dbReference type="EMBL" id="AKF07577.1"/>
    </source>
</evidence>
<dbReference type="Gene3D" id="3.30.470.20">
    <property type="entry name" value="ATP-grasp fold, B domain"/>
    <property type="match status" value="1"/>
</dbReference>
<dbReference type="SUPFAM" id="SSF51246">
    <property type="entry name" value="Rudiment single hybrid motif"/>
    <property type="match status" value="1"/>
</dbReference>
<feature type="domain" description="Biotin carboxylation" evidence="9">
    <location>
        <begin position="1"/>
        <end position="439"/>
    </location>
</feature>
<dbReference type="GO" id="GO:0004075">
    <property type="term" value="F:biotin carboxylase activity"/>
    <property type="evidence" value="ECO:0007669"/>
    <property type="project" value="UniProtKB-EC"/>
</dbReference>
<dbReference type="Pfam" id="PF02786">
    <property type="entry name" value="CPSase_L_D2"/>
    <property type="match status" value="1"/>
</dbReference>
<proteinExistence type="predicted"/>
<dbReference type="EC" id="6.3.4.14" evidence="2"/>
<dbReference type="PROSITE" id="PS50975">
    <property type="entry name" value="ATP_GRASP"/>
    <property type="match status" value="1"/>
</dbReference>
<dbReference type="InterPro" id="IPR016185">
    <property type="entry name" value="PreATP-grasp_dom_sf"/>
</dbReference>
<evidence type="ECO:0000259" key="8">
    <source>
        <dbReference type="PROSITE" id="PS50975"/>
    </source>
</evidence>
<comment type="catalytic activity">
    <reaction evidence="6">
        <text>N(6)-biotinyl-L-lysyl-[protein] + hydrogencarbonate + ATP = N(6)-carboxybiotinyl-L-lysyl-[protein] + ADP + phosphate + H(+)</text>
        <dbReference type="Rhea" id="RHEA:13501"/>
        <dbReference type="Rhea" id="RHEA-COMP:10505"/>
        <dbReference type="Rhea" id="RHEA-COMP:10506"/>
        <dbReference type="ChEBI" id="CHEBI:15378"/>
        <dbReference type="ChEBI" id="CHEBI:17544"/>
        <dbReference type="ChEBI" id="CHEBI:30616"/>
        <dbReference type="ChEBI" id="CHEBI:43474"/>
        <dbReference type="ChEBI" id="CHEBI:83144"/>
        <dbReference type="ChEBI" id="CHEBI:83145"/>
        <dbReference type="ChEBI" id="CHEBI:456216"/>
        <dbReference type="EC" id="6.3.4.14"/>
    </reaction>
</comment>
<dbReference type="Proteomes" id="UP000034883">
    <property type="component" value="Chromosome"/>
</dbReference>
<dbReference type="SUPFAM" id="SSF56059">
    <property type="entry name" value="Glutathione synthetase ATP-binding domain-like"/>
    <property type="match status" value="1"/>
</dbReference>
<evidence type="ECO:0000256" key="5">
    <source>
        <dbReference type="ARBA" id="ARBA00022840"/>
    </source>
</evidence>
<gene>
    <name evidence="10" type="ORF">DB32_004726</name>
</gene>
<dbReference type="PROSITE" id="PS50979">
    <property type="entry name" value="BC"/>
    <property type="match status" value="1"/>
</dbReference>
<evidence type="ECO:0000256" key="7">
    <source>
        <dbReference type="PROSITE-ProRule" id="PRU00409"/>
    </source>
</evidence>
<dbReference type="InterPro" id="IPR005482">
    <property type="entry name" value="Biotin_COase_C"/>
</dbReference>
<comment type="function">
    <text evidence="1">This protein is a component of the acetyl coenzyme A carboxylase complex; first, biotin carboxylase catalyzes the carboxylation of the carrier protein and then the transcarboxylase transfers the carboxyl group to form malonyl-CoA.</text>
</comment>
<evidence type="ECO:0000256" key="6">
    <source>
        <dbReference type="ARBA" id="ARBA00048600"/>
    </source>
</evidence>
<dbReference type="GO" id="GO:0046872">
    <property type="term" value="F:metal ion binding"/>
    <property type="evidence" value="ECO:0007669"/>
    <property type="project" value="InterPro"/>
</dbReference>
<accession>A0A0F6W570</accession>
<evidence type="ECO:0000256" key="3">
    <source>
        <dbReference type="ARBA" id="ARBA00022598"/>
    </source>
</evidence>
<dbReference type="InterPro" id="IPR011764">
    <property type="entry name" value="Biotin_carboxylation_dom"/>
</dbReference>
<name>A0A0F6W570_9BACT</name>
<evidence type="ECO:0000259" key="9">
    <source>
        <dbReference type="PROSITE" id="PS50979"/>
    </source>
</evidence>
<organism evidence="10 11">
    <name type="scientific">Sandaracinus amylolyticus</name>
    <dbReference type="NCBI Taxonomy" id="927083"/>
    <lineage>
        <taxon>Bacteria</taxon>
        <taxon>Pseudomonadati</taxon>
        <taxon>Myxococcota</taxon>
        <taxon>Polyangia</taxon>
        <taxon>Polyangiales</taxon>
        <taxon>Sandaracinaceae</taxon>
        <taxon>Sandaracinus</taxon>
    </lineage>
</organism>
<feature type="domain" description="ATP-grasp" evidence="8">
    <location>
        <begin position="113"/>
        <end position="310"/>
    </location>
</feature>
<reference evidence="10 11" key="1">
    <citation type="submission" date="2015-03" db="EMBL/GenBank/DDBJ databases">
        <title>Genome assembly of Sandaracinus amylolyticus DSM 53668.</title>
        <authorList>
            <person name="Sharma G."/>
            <person name="Subramanian S."/>
        </authorList>
    </citation>
    <scope>NUCLEOTIDE SEQUENCE [LARGE SCALE GENOMIC DNA]</scope>
    <source>
        <strain evidence="10 11">DSM 53668</strain>
    </source>
</reference>
<dbReference type="PANTHER" id="PTHR48095">
    <property type="entry name" value="PYRUVATE CARBOXYLASE SUBUNIT A"/>
    <property type="match status" value="1"/>
</dbReference>
<dbReference type="PROSITE" id="PS00867">
    <property type="entry name" value="CPSASE_2"/>
    <property type="match status" value="1"/>
</dbReference>
<evidence type="ECO:0000313" key="11">
    <source>
        <dbReference type="Proteomes" id="UP000034883"/>
    </source>
</evidence>
<dbReference type="SUPFAM" id="SSF52440">
    <property type="entry name" value="PreATP-grasp domain"/>
    <property type="match status" value="1"/>
</dbReference>
<dbReference type="AlphaFoldDB" id="A0A0F6W570"/>